<organism evidence="1 2">
    <name type="scientific">Stylosanthes scabra</name>
    <dbReference type="NCBI Taxonomy" id="79078"/>
    <lineage>
        <taxon>Eukaryota</taxon>
        <taxon>Viridiplantae</taxon>
        <taxon>Streptophyta</taxon>
        <taxon>Embryophyta</taxon>
        <taxon>Tracheophyta</taxon>
        <taxon>Spermatophyta</taxon>
        <taxon>Magnoliopsida</taxon>
        <taxon>eudicotyledons</taxon>
        <taxon>Gunneridae</taxon>
        <taxon>Pentapetalae</taxon>
        <taxon>rosids</taxon>
        <taxon>fabids</taxon>
        <taxon>Fabales</taxon>
        <taxon>Fabaceae</taxon>
        <taxon>Papilionoideae</taxon>
        <taxon>50 kb inversion clade</taxon>
        <taxon>dalbergioids sensu lato</taxon>
        <taxon>Dalbergieae</taxon>
        <taxon>Pterocarpus clade</taxon>
        <taxon>Stylosanthes</taxon>
    </lineage>
</organism>
<gene>
    <name evidence="1" type="ORF">PIB30_082261</name>
</gene>
<dbReference type="Proteomes" id="UP001341840">
    <property type="component" value="Unassembled WGS sequence"/>
</dbReference>
<keyword evidence="2" id="KW-1185">Reference proteome</keyword>
<name>A0ABU6YQ67_9FABA</name>
<reference evidence="1 2" key="1">
    <citation type="journal article" date="2023" name="Plants (Basel)">
        <title>Bridging the Gap: Combining Genomics and Transcriptomics Approaches to Understand Stylosanthes scabra, an Orphan Legume from the Brazilian Caatinga.</title>
        <authorList>
            <person name="Ferreira-Neto J.R.C."/>
            <person name="da Silva M.D."/>
            <person name="Binneck E."/>
            <person name="de Melo N.F."/>
            <person name="da Silva R.H."/>
            <person name="de Melo A.L.T.M."/>
            <person name="Pandolfi V."/>
            <person name="Bustamante F.O."/>
            <person name="Brasileiro-Vidal A.C."/>
            <person name="Benko-Iseppon A.M."/>
        </authorList>
    </citation>
    <scope>NUCLEOTIDE SEQUENCE [LARGE SCALE GENOMIC DNA]</scope>
    <source>
        <tissue evidence="1">Leaves</tissue>
    </source>
</reference>
<evidence type="ECO:0000313" key="1">
    <source>
        <dbReference type="EMBL" id="MED6212329.1"/>
    </source>
</evidence>
<evidence type="ECO:0000313" key="2">
    <source>
        <dbReference type="Proteomes" id="UP001341840"/>
    </source>
</evidence>
<comment type="caution">
    <text evidence="1">The sequence shown here is derived from an EMBL/GenBank/DDBJ whole genome shotgun (WGS) entry which is preliminary data.</text>
</comment>
<protein>
    <submittedName>
        <fullName evidence="1">Uncharacterized protein</fullName>
    </submittedName>
</protein>
<dbReference type="EMBL" id="JASCZI010242914">
    <property type="protein sequence ID" value="MED6212329.1"/>
    <property type="molecule type" value="Genomic_DNA"/>
</dbReference>
<sequence length="144" mass="16384">MEGDESFLALVHYDGMIRYKTRENVKFTDKSPTNVFITSRTTLLNLQCSIIRKLGLDGKKRMSMIYYRIPISVVAQGVKYGCFAIEGDDDLQILFHCRRQFLENPIILFWASRAVHLHINPFSAIALGHAVGLVTEGTSSYPER</sequence>
<proteinExistence type="predicted"/>
<accession>A0ABU6YQ67</accession>